<keyword evidence="3" id="KW-0546">Nucleotide metabolism</keyword>
<comment type="similarity">
    <text evidence="3">Belongs to the Maf family. YhdE subfamily.</text>
</comment>
<feature type="active site" description="Proton acceptor" evidence="3">
    <location>
        <position position="88"/>
    </location>
</feature>
<feature type="site" description="Important for substrate specificity" evidence="3">
    <location>
        <position position="89"/>
    </location>
</feature>
<comment type="catalytic activity">
    <reaction evidence="3">
        <text>dTTP + H2O = dTMP + diphosphate + H(+)</text>
        <dbReference type="Rhea" id="RHEA:28534"/>
        <dbReference type="ChEBI" id="CHEBI:15377"/>
        <dbReference type="ChEBI" id="CHEBI:15378"/>
        <dbReference type="ChEBI" id="CHEBI:33019"/>
        <dbReference type="ChEBI" id="CHEBI:37568"/>
        <dbReference type="ChEBI" id="CHEBI:63528"/>
        <dbReference type="EC" id="3.6.1.9"/>
    </reaction>
</comment>
<dbReference type="PANTHER" id="PTHR43213">
    <property type="entry name" value="BIFUNCTIONAL DTTP/UTP PYROPHOSPHATASE/METHYLTRANSFERASE PROTEIN-RELATED"/>
    <property type="match status" value="1"/>
</dbReference>
<comment type="cofactor">
    <cofactor evidence="1 3">
        <name>a divalent metal cation</name>
        <dbReference type="ChEBI" id="CHEBI:60240"/>
    </cofactor>
</comment>
<protein>
    <recommendedName>
        <fullName evidence="3">dTTP/UTP pyrophosphatase</fullName>
        <shortName evidence="3">dTTPase/UTPase</shortName>
        <ecNumber evidence="3">3.6.1.9</ecNumber>
    </recommendedName>
    <alternativeName>
        <fullName evidence="3">Nucleoside triphosphate pyrophosphatase</fullName>
    </alternativeName>
    <alternativeName>
        <fullName evidence="3">Nucleotide pyrophosphatase</fullName>
        <shortName evidence="3">Nucleotide PPase</shortName>
    </alternativeName>
</protein>
<name>A0A948RT44_UNCEI</name>
<evidence type="ECO:0000313" key="4">
    <source>
        <dbReference type="EMBL" id="MBU2690528.1"/>
    </source>
</evidence>
<organism evidence="4 5">
    <name type="scientific">Eiseniibacteriota bacterium</name>
    <dbReference type="NCBI Taxonomy" id="2212470"/>
    <lineage>
        <taxon>Bacteria</taxon>
        <taxon>Candidatus Eiseniibacteriota</taxon>
    </lineage>
</organism>
<comment type="caution">
    <text evidence="4">The sequence shown here is derived from an EMBL/GenBank/DDBJ whole genome shotgun (WGS) entry which is preliminary data.</text>
</comment>
<dbReference type="PANTHER" id="PTHR43213:SF5">
    <property type="entry name" value="BIFUNCTIONAL DTTP_UTP PYROPHOSPHATASE_METHYLTRANSFERASE PROTEIN-RELATED"/>
    <property type="match status" value="1"/>
</dbReference>
<evidence type="ECO:0000256" key="2">
    <source>
        <dbReference type="ARBA" id="ARBA00022801"/>
    </source>
</evidence>
<evidence type="ECO:0000256" key="3">
    <source>
        <dbReference type="HAMAP-Rule" id="MF_00528"/>
    </source>
</evidence>
<comment type="caution">
    <text evidence="3">Lacks conserved residue(s) required for the propagation of feature annotation.</text>
</comment>
<dbReference type="EMBL" id="JAHJDP010000032">
    <property type="protein sequence ID" value="MBU2690528.1"/>
    <property type="molecule type" value="Genomic_DNA"/>
</dbReference>
<feature type="site" description="Important for substrate specificity" evidence="3">
    <location>
        <position position="27"/>
    </location>
</feature>
<keyword evidence="3" id="KW-0963">Cytoplasm</keyword>
<dbReference type="Gene3D" id="3.90.950.10">
    <property type="match status" value="1"/>
</dbReference>
<proteinExistence type="inferred from homology"/>
<dbReference type="HAMAP" id="MF_00528">
    <property type="entry name" value="Maf"/>
    <property type="match status" value="1"/>
</dbReference>
<keyword evidence="2 3" id="KW-0378">Hydrolase</keyword>
<dbReference type="NCBIfam" id="TIGR00172">
    <property type="entry name" value="maf"/>
    <property type="match status" value="1"/>
</dbReference>
<comment type="function">
    <text evidence="3">Nucleoside triphosphate pyrophosphatase that hydrolyzes dTTP and UTP. May have a dual role in cell division arrest and in preventing the incorporation of modified nucleotides into cellular nucleic acids.</text>
</comment>
<dbReference type="GO" id="GO:0047429">
    <property type="term" value="F:nucleoside triphosphate diphosphatase activity"/>
    <property type="evidence" value="ECO:0007669"/>
    <property type="project" value="UniProtKB-EC"/>
</dbReference>
<accession>A0A948RT44</accession>
<comment type="catalytic activity">
    <reaction evidence="3">
        <text>UTP + H2O = UMP + diphosphate + H(+)</text>
        <dbReference type="Rhea" id="RHEA:29395"/>
        <dbReference type="ChEBI" id="CHEBI:15377"/>
        <dbReference type="ChEBI" id="CHEBI:15378"/>
        <dbReference type="ChEBI" id="CHEBI:33019"/>
        <dbReference type="ChEBI" id="CHEBI:46398"/>
        <dbReference type="ChEBI" id="CHEBI:57865"/>
        <dbReference type="EC" id="3.6.1.9"/>
    </reaction>
</comment>
<dbReference type="CDD" id="cd00555">
    <property type="entry name" value="Maf"/>
    <property type="match status" value="1"/>
</dbReference>
<dbReference type="AlphaFoldDB" id="A0A948RT44"/>
<dbReference type="InterPro" id="IPR003697">
    <property type="entry name" value="Maf-like"/>
</dbReference>
<dbReference type="GO" id="GO:0009117">
    <property type="term" value="P:nucleotide metabolic process"/>
    <property type="evidence" value="ECO:0007669"/>
    <property type="project" value="UniProtKB-KW"/>
</dbReference>
<dbReference type="SUPFAM" id="SSF52972">
    <property type="entry name" value="ITPase-like"/>
    <property type="match status" value="1"/>
</dbReference>
<dbReference type="EC" id="3.6.1.9" evidence="3"/>
<gene>
    <name evidence="4" type="primary">maf</name>
    <name evidence="4" type="ORF">KJ970_06330</name>
</gene>
<dbReference type="InterPro" id="IPR029001">
    <property type="entry name" value="ITPase-like_fam"/>
</dbReference>
<sequence length="207" mass="22823">MIGKSPPAEEILRRGSEDLILASRSARRKMLLEMLGVSFRIVPPPEDPPAAERVSDPERYAVTQALQKCRAVALNQPEDSPVVILGADTIVILGEDVLEKPKDEDEAFRYLKQLAGREHTVITGLALHRRGDGREVTGYEASRVRMAALDDGTIRRYIRTGEPMDKAGAYGIQGIGALIIEAVSGCYFNVVGLPLARLRRLFEELET</sequence>
<dbReference type="PIRSF" id="PIRSF006305">
    <property type="entry name" value="Maf"/>
    <property type="match status" value="1"/>
</dbReference>
<reference evidence="4" key="1">
    <citation type="submission" date="2021-05" db="EMBL/GenBank/DDBJ databases">
        <title>Energy efficiency and biological interactions define the core microbiome of deep oligotrophic groundwater.</title>
        <authorList>
            <person name="Mehrshad M."/>
            <person name="Lopez-Fernandez M."/>
            <person name="Bell E."/>
            <person name="Bernier-Latmani R."/>
            <person name="Bertilsson S."/>
            <person name="Dopson M."/>
        </authorList>
    </citation>
    <scope>NUCLEOTIDE SEQUENCE</scope>
    <source>
        <strain evidence="4">Modern_marine.mb.64</strain>
    </source>
</reference>
<evidence type="ECO:0000313" key="5">
    <source>
        <dbReference type="Proteomes" id="UP000777784"/>
    </source>
</evidence>
<comment type="subcellular location">
    <subcellularLocation>
        <location evidence="3">Cytoplasm</location>
    </subcellularLocation>
</comment>
<dbReference type="Pfam" id="PF02545">
    <property type="entry name" value="Maf"/>
    <property type="match status" value="1"/>
</dbReference>
<evidence type="ECO:0000256" key="1">
    <source>
        <dbReference type="ARBA" id="ARBA00001968"/>
    </source>
</evidence>
<dbReference type="Proteomes" id="UP000777784">
    <property type="component" value="Unassembled WGS sequence"/>
</dbReference>
<feature type="site" description="Important for substrate specificity" evidence="3">
    <location>
        <position position="173"/>
    </location>
</feature>
<dbReference type="GO" id="GO:0005737">
    <property type="term" value="C:cytoplasm"/>
    <property type="evidence" value="ECO:0007669"/>
    <property type="project" value="UniProtKB-SubCell"/>
</dbReference>